<comment type="caution">
    <text evidence="1">The sequence shown here is derived from an EMBL/GenBank/DDBJ whole genome shotgun (WGS) entry which is preliminary data.</text>
</comment>
<organism evidence="1 2">
    <name type="scientific">Pycnococcus provasolii</name>
    <dbReference type="NCBI Taxonomy" id="41880"/>
    <lineage>
        <taxon>Eukaryota</taxon>
        <taxon>Viridiplantae</taxon>
        <taxon>Chlorophyta</taxon>
        <taxon>Pseudoscourfieldiophyceae</taxon>
        <taxon>Pseudoscourfieldiales</taxon>
        <taxon>Pycnococcaceae</taxon>
        <taxon>Pycnococcus</taxon>
    </lineage>
</organism>
<keyword evidence="2" id="KW-1185">Reference proteome</keyword>
<sequence>MAPTLVVVGFVDTCGGASARAVDALCTSYATSSAAKEAPSLTSSTDSMSSWQMVPPSTSTALLARQEMTAGSSPNAAVALVCRVASLVPEDLAGADESTAFTDPNQDAACLASEVARQVVSYVASMGQDDVSVVLACATHMGVKQKPTKVRLGDQNHGCAYEVARALRDPTFAAVAHVLRSANVPVVACIAPGHAPSPGQTHDVEATDVLTRMLGEELGVDVSKGTTTAVTAQATYGKPVRLARLARESSSMYS</sequence>
<name>A0A830HJF7_9CHLO</name>
<gene>
    <name evidence="1" type="ORF">PPROV_000575100</name>
</gene>
<dbReference type="Proteomes" id="UP000660262">
    <property type="component" value="Unassembled WGS sequence"/>
</dbReference>
<reference evidence="1" key="1">
    <citation type="submission" date="2020-10" db="EMBL/GenBank/DDBJ databases">
        <title>Unveiling of a novel bifunctional photoreceptor, Dualchrome1, isolated from a cosmopolitan green alga.</title>
        <authorList>
            <person name="Suzuki S."/>
            <person name="Kawachi M."/>
        </authorList>
    </citation>
    <scope>NUCLEOTIDE SEQUENCE</scope>
    <source>
        <strain evidence="1">NIES 2893</strain>
    </source>
</reference>
<dbReference type="EMBL" id="BNJQ01000015">
    <property type="protein sequence ID" value="GHP07008.1"/>
    <property type="molecule type" value="Genomic_DNA"/>
</dbReference>
<evidence type="ECO:0000313" key="2">
    <source>
        <dbReference type="Proteomes" id="UP000660262"/>
    </source>
</evidence>
<evidence type="ECO:0000313" key="1">
    <source>
        <dbReference type="EMBL" id="GHP07008.1"/>
    </source>
</evidence>
<dbReference type="AlphaFoldDB" id="A0A830HJF7"/>
<proteinExistence type="predicted"/>
<protein>
    <submittedName>
        <fullName evidence="1">Uncharacterized protein</fullName>
    </submittedName>
</protein>
<accession>A0A830HJF7</accession>